<protein>
    <recommendedName>
        <fullName evidence="6">Large ribosomal subunit protein mL50</fullName>
    </recommendedName>
    <alternativeName>
        <fullName evidence="7">39S ribosomal protein L50, mitochondrial</fullName>
    </alternativeName>
</protein>
<dbReference type="RefSeq" id="XP_008186642.1">
    <property type="nucleotide sequence ID" value="XM_008188420.3"/>
</dbReference>
<evidence type="ECO:0000256" key="4">
    <source>
        <dbReference type="ARBA" id="ARBA00023128"/>
    </source>
</evidence>
<evidence type="ECO:0000256" key="1">
    <source>
        <dbReference type="ARBA" id="ARBA00004173"/>
    </source>
</evidence>
<dbReference type="PANTHER" id="PTHR31542">
    <property type="entry name" value="39A RIBOSOMAL PROTEIN L50, MITOCHONDRIAL"/>
    <property type="match status" value="1"/>
</dbReference>
<comment type="similarity">
    <text evidence="2">Belongs to the mitochondrion-specific ribosomal protein mL50 family.</text>
</comment>
<reference evidence="10" key="1">
    <citation type="submission" date="2010-06" db="EMBL/GenBank/DDBJ databases">
        <authorList>
            <person name="Jiang H."/>
            <person name="Abraham K."/>
            <person name="Ali S."/>
            <person name="Alsbrooks S.L."/>
            <person name="Anim B.N."/>
            <person name="Anosike U.S."/>
            <person name="Attaway T."/>
            <person name="Bandaranaike D.P."/>
            <person name="Battles P.K."/>
            <person name="Bell S.N."/>
            <person name="Bell A.V."/>
            <person name="Beltran B."/>
            <person name="Bickham C."/>
            <person name="Bustamante Y."/>
            <person name="Caleb T."/>
            <person name="Canada A."/>
            <person name="Cardenas V."/>
            <person name="Carter K."/>
            <person name="Chacko J."/>
            <person name="Chandrabose M.N."/>
            <person name="Chavez D."/>
            <person name="Chavez A."/>
            <person name="Chen L."/>
            <person name="Chu H.-S."/>
            <person name="Claassen K.J."/>
            <person name="Cockrell R."/>
            <person name="Collins M."/>
            <person name="Cooper J.A."/>
            <person name="Cree A."/>
            <person name="Curry S.M."/>
            <person name="Da Y."/>
            <person name="Dao M.D."/>
            <person name="Das B."/>
            <person name="Davila M.-L."/>
            <person name="Davy-Carroll L."/>
            <person name="Denson S."/>
            <person name="Dinh H."/>
            <person name="Ebong V.E."/>
            <person name="Edwards J.R."/>
            <person name="Egan A."/>
            <person name="El-Daye J."/>
            <person name="Escobedo L."/>
            <person name="Fernandez S."/>
            <person name="Fernando P.R."/>
            <person name="Flagg N."/>
            <person name="Forbes L.D."/>
            <person name="Fowler R.G."/>
            <person name="Fu Q."/>
            <person name="Gabisi R.A."/>
            <person name="Ganer J."/>
            <person name="Garbino Pronczuk A."/>
            <person name="Garcia R.M."/>
            <person name="Garner T."/>
            <person name="Garrett T.E."/>
            <person name="Gonzalez D.A."/>
            <person name="Hamid H."/>
            <person name="Hawkins E.S."/>
            <person name="Hirani K."/>
            <person name="Hogues M.E."/>
            <person name="Hollins B."/>
            <person name="Hsiao C.-H."/>
            <person name="Jabil R."/>
            <person name="James M.L."/>
            <person name="Jhangiani S.N."/>
            <person name="Johnson B."/>
            <person name="Johnson Q."/>
            <person name="Joshi V."/>
            <person name="Kalu J.B."/>
            <person name="Kam C."/>
            <person name="Kashfia A."/>
            <person name="Keebler J."/>
            <person name="Kisamo H."/>
            <person name="Kovar C.L."/>
            <person name="Lago L.A."/>
            <person name="Lai C.-Y."/>
            <person name="Laidlaw J."/>
            <person name="Lara F."/>
            <person name="Le T.-K."/>
            <person name="Lee S.L."/>
            <person name="Legall F.H."/>
            <person name="Lemon S.J."/>
            <person name="Lewis L.R."/>
            <person name="Li B."/>
            <person name="Liu Y."/>
            <person name="Liu Y.-S."/>
            <person name="Lopez J."/>
            <person name="Lozado R.J."/>
            <person name="Lu J."/>
            <person name="Madu R.C."/>
            <person name="Maheshwari M."/>
            <person name="Maheshwari R."/>
            <person name="Malloy K."/>
            <person name="Martinez E."/>
            <person name="Mathew T."/>
            <person name="Mercado I.C."/>
            <person name="Mercado C."/>
            <person name="Meyer B."/>
            <person name="Montgomery K."/>
            <person name="Morgan M.B."/>
            <person name="Munidasa M."/>
            <person name="Nazareth L.V."/>
            <person name="Nelson J."/>
            <person name="Ng B.M."/>
            <person name="Nguyen N.B."/>
            <person name="Nguyen P.Q."/>
            <person name="Nguyen T."/>
            <person name="Obregon M."/>
            <person name="Okwuonu G.O."/>
            <person name="Onwere C.G."/>
            <person name="Orozco G."/>
            <person name="Parra A."/>
            <person name="Patel S."/>
            <person name="Patil S."/>
            <person name="Perez A."/>
            <person name="Perez Y."/>
            <person name="Pham C."/>
            <person name="Primus E.L."/>
            <person name="Pu L.-L."/>
            <person name="Puazo M."/>
            <person name="Qin X."/>
            <person name="Quiroz J.B."/>
            <person name="Reese J."/>
            <person name="Richards S."/>
            <person name="Rives C.M."/>
            <person name="Robberts R."/>
            <person name="Ruiz S.J."/>
            <person name="Ruiz M.J."/>
            <person name="Santibanez J."/>
            <person name="Schneider B.W."/>
            <person name="Sisson I."/>
            <person name="Smith M."/>
            <person name="Sodergren E."/>
            <person name="Song X.-Z."/>
            <person name="Song B.B."/>
            <person name="Summersgill H."/>
            <person name="Thelus R."/>
            <person name="Thornton R.D."/>
            <person name="Trejos Z.Y."/>
            <person name="Usmani K."/>
            <person name="Vattathil S."/>
            <person name="Villasana D."/>
            <person name="Walker D.L."/>
            <person name="Wang S."/>
            <person name="Wang K."/>
            <person name="White C.S."/>
            <person name="Williams A.C."/>
            <person name="Williamson J."/>
            <person name="Wilson K."/>
            <person name="Woghiren I.O."/>
            <person name="Woodworth J.R."/>
            <person name="Worley K.C."/>
            <person name="Wright R.A."/>
            <person name="Wu W."/>
            <person name="Young L."/>
            <person name="Zhang L."/>
            <person name="Zhang J."/>
            <person name="Zhu Y."/>
            <person name="Muzny D.M."/>
            <person name="Weinstock G."/>
            <person name="Gibbs R.A."/>
        </authorList>
    </citation>
    <scope>NUCLEOTIDE SEQUENCE [LARGE SCALE GENOMIC DNA]</scope>
    <source>
        <strain evidence="10">LSR1</strain>
    </source>
</reference>
<keyword evidence="5" id="KW-0687">Ribonucleoprotein</keyword>
<comment type="subcellular location">
    <subcellularLocation>
        <location evidence="1">Mitochondrion</location>
    </subcellularLocation>
</comment>
<evidence type="ECO:0000256" key="8">
    <source>
        <dbReference type="SAM" id="MobiDB-lite"/>
    </source>
</evidence>
<dbReference type="AlphaFoldDB" id="A0A8R2B8T4"/>
<evidence type="ECO:0000256" key="5">
    <source>
        <dbReference type="ARBA" id="ARBA00023274"/>
    </source>
</evidence>
<evidence type="ECO:0000313" key="10">
    <source>
        <dbReference type="Proteomes" id="UP000007819"/>
    </source>
</evidence>
<proteinExistence type="inferred from homology"/>
<sequence>MFDDGESRKMADTPTHTLAHARTHSLSHALATRRTRAPDWLNTRHMVNTVVTRIAATAVKTYAAAALPDLFLFLKATTTATMMAGYVLNRPGALLRLLSANANNNGATTTLHDRFNVQVRHLHKKVKRSIPWVPPRSKFEGNAKAIASRGFLRPLKEYDPPLDIKNVIIKIANNTVNQTKESYQLNKNEKIRLLKKCEELVDHKVPNSLLHTMNTLGDVFEFYETPVDTVVPYDALQNRELPPNLHIISNYHRFHPETDLMFDGVTAFPRSSNLVTGLKTKKKYKGFTTLSPYDYKD</sequence>
<evidence type="ECO:0000313" key="9">
    <source>
        <dbReference type="EnsemblMetazoa" id="XP_008186642.1"/>
    </source>
</evidence>
<name>A0A8R2B8T4_ACYPI</name>
<dbReference type="GO" id="GO:0005762">
    <property type="term" value="C:mitochondrial large ribosomal subunit"/>
    <property type="evidence" value="ECO:0007669"/>
    <property type="project" value="TreeGrafter"/>
</dbReference>
<evidence type="ECO:0000256" key="2">
    <source>
        <dbReference type="ARBA" id="ARBA00008860"/>
    </source>
</evidence>
<evidence type="ECO:0000256" key="3">
    <source>
        <dbReference type="ARBA" id="ARBA00022980"/>
    </source>
</evidence>
<keyword evidence="10" id="KW-1185">Reference proteome</keyword>
<feature type="region of interest" description="Disordered" evidence="8">
    <location>
        <begin position="1"/>
        <end position="28"/>
    </location>
</feature>
<evidence type="ECO:0000256" key="6">
    <source>
        <dbReference type="ARBA" id="ARBA00035183"/>
    </source>
</evidence>
<feature type="compositionally biased region" description="Basic and acidic residues" evidence="8">
    <location>
        <begin position="1"/>
        <end position="11"/>
    </location>
</feature>
<dbReference type="Proteomes" id="UP000007819">
    <property type="component" value="Chromosome A3"/>
</dbReference>
<dbReference type="KEGG" id="api:100166172"/>
<dbReference type="InterPro" id="IPR018305">
    <property type="entry name" value="Ribosomal_m50"/>
</dbReference>
<reference evidence="9" key="2">
    <citation type="submission" date="2022-06" db="UniProtKB">
        <authorList>
            <consortium name="EnsemblMetazoa"/>
        </authorList>
    </citation>
    <scope>IDENTIFICATION</scope>
</reference>
<dbReference type="Pfam" id="PF10501">
    <property type="entry name" value="Ribosomal_L50"/>
    <property type="match status" value="1"/>
</dbReference>
<dbReference type="EnsemblMetazoa" id="XM_008188420.3">
    <property type="protein sequence ID" value="XP_008186642.1"/>
    <property type="gene ID" value="LOC100166172"/>
</dbReference>
<keyword evidence="3" id="KW-0689">Ribosomal protein</keyword>
<dbReference type="OrthoDB" id="9939609at2759"/>
<organism evidence="9 10">
    <name type="scientific">Acyrthosiphon pisum</name>
    <name type="common">Pea aphid</name>
    <dbReference type="NCBI Taxonomy" id="7029"/>
    <lineage>
        <taxon>Eukaryota</taxon>
        <taxon>Metazoa</taxon>
        <taxon>Ecdysozoa</taxon>
        <taxon>Arthropoda</taxon>
        <taxon>Hexapoda</taxon>
        <taxon>Insecta</taxon>
        <taxon>Pterygota</taxon>
        <taxon>Neoptera</taxon>
        <taxon>Paraneoptera</taxon>
        <taxon>Hemiptera</taxon>
        <taxon>Sternorrhyncha</taxon>
        <taxon>Aphidomorpha</taxon>
        <taxon>Aphidoidea</taxon>
        <taxon>Aphididae</taxon>
        <taxon>Macrosiphini</taxon>
        <taxon>Acyrthosiphon</taxon>
    </lineage>
</organism>
<accession>A0A8R2B8T4</accession>
<evidence type="ECO:0000256" key="7">
    <source>
        <dbReference type="ARBA" id="ARBA00035398"/>
    </source>
</evidence>
<keyword evidence="4" id="KW-0496">Mitochondrion</keyword>
<feature type="compositionally biased region" description="Basic residues" evidence="8">
    <location>
        <begin position="19"/>
        <end position="28"/>
    </location>
</feature>
<dbReference type="GeneID" id="100166172"/>
<dbReference type="PANTHER" id="PTHR31542:SF1">
    <property type="entry name" value="LARGE RIBOSOMAL SUBUNIT PROTEIN ML50"/>
    <property type="match status" value="1"/>
</dbReference>
<dbReference type="CTD" id="54534"/>